<dbReference type="GO" id="GO:0005874">
    <property type="term" value="C:microtubule"/>
    <property type="evidence" value="ECO:0007669"/>
    <property type="project" value="UniProtKB-KW"/>
</dbReference>
<dbReference type="AlphaFoldDB" id="A0AAD5FX25"/>
<dbReference type="GO" id="GO:0043015">
    <property type="term" value="F:gamma-tubulin binding"/>
    <property type="evidence" value="ECO:0007669"/>
    <property type="project" value="InterPro"/>
</dbReference>
<dbReference type="GO" id="GO:0000278">
    <property type="term" value="P:mitotic cell cycle"/>
    <property type="evidence" value="ECO:0007669"/>
    <property type="project" value="TreeGrafter"/>
</dbReference>
<sequence length="785" mass="91566">MVLDKPQVVRLYVHRVAKSLIPAELGEEYIQSVANELYTSLINTQGVHNDISTIINKYKSVFLNSGSKQEWNEFQALVTSLSQHRSLDQIANYLTFLDALREDSDIQSSAGGELSIESPRINTNDKTLAQLIQPYYKTLPEETILTYLPYTLMGLDSKLFTFSNDYKRIEIPPSINNSYGSFLKLLFEYALLYKQLDMFVDENRGKLPSAIKGAFVAVVDKELKKYSQDLNKVFSNQPTTILTVYHAIHEWIFPFRFLYRAALQMAKLDGYHFLNLIYKFTKFGDENILSIAKFTFSEIVKPYYNVLEFWITKGELVDRNNEFFISFEDDGESFNQIIQYHGDKVPEFIESSDKIFQIGKTLIFLEKYCQELKFVDEFNVKYSTTIFTYHNGLASMTINEIIELIDQQYDEVLAFFTKLIHEKYHLFTHLLNFKNYYLMEINEFIEAIIIKGEAAFNLPSLEITSSQLHQILHDAMQISSVKTRNNVSRIDSKIFNPQLETFGWDSFLIDYKISDLPIFDILESSMVKYLKAFHFFWKLRHLQVLLQSNYLAFDQLNLKIGPRVRNSFRRLVTNVNGVNIMRHHLIKFLDDLVAYLSYDIVENSFDTMIIDKLFHRKGNELVLDKSFMKLPERATATMPLNVNKLTIDELISVHDEYLDNIVYTKLFNGSVKGAKTNISFIDQIYEILQSIFRFINTSQEYLSVMETFLVLVNSRESAGHAEVDQEQEYQLEKDIDEVSNRSTKLWRKLKVEIFNGEFQSLVDGLKQDLKLDNDLKEFGKMFVVK</sequence>
<dbReference type="GO" id="GO:0051011">
    <property type="term" value="F:microtubule minus-end binding"/>
    <property type="evidence" value="ECO:0007669"/>
    <property type="project" value="TreeGrafter"/>
</dbReference>
<feature type="domain" description="Gamma tubulin complex component C-terminal" evidence="6">
    <location>
        <begin position="426"/>
        <end position="741"/>
    </location>
</feature>
<evidence type="ECO:0000256" key="1">
    <source>
        <dbReference type="ARBA" id="ARBA00010337"/>
    </source>
</evidence>
<keyword evidence="4 5" id="KW-0206">Cytoskeleton</keyword>
<keyword evidence="2 5" id="KW-0963">Cytoplasm</keyword>
<evidence type="ECO:0000256" key="2">
    <source>
        <dbReference type="ARBA" id="ARBA00022490"/>
    </source>
</evidence>
<dbReference type="InterPro" id="IPR041470">
    <property type="entry name" value="GCP_N"/>
</dbReference>
<dbReference type="InterPro" id="IPR007259">
    <property type="entry name" value="GCP"/>
</dbReference>
<dbReference type="EMBL" id="JAIHNG010000149">
    <property type="protein sequence ID" value="KAI5952145.1"/>
    <property type="molecule type" value="Genomic_DNA"/>
</dbReference>
<dbReference type="PANTHER" id="PTHR19302">
    <property type="entry name" value="GAMMA TUBULIN COMPLEX PROTEIN"/>
    <property type="match status" value="1"/>
</dbReference>
<reference evidence="8 9" key="1">
    <citation type="journal article" date="2022" name="DNA Res.">
        <title>Genome analysis of five recently described species of the CUG-Ser clade uncovers Candida theae as a new hybrid lineage with pathogenic potential in the Candida parapsilosis species complex.</title>
        <authorList>
            <person name="Mixao V."/>
            <person name="Del Olmo V."/>
            <person name="Hegedusova E."/>
            <person name="Saus E."/>
            <person name="Pryszcz L."/>
            <person name="Cillingova A."/>
            <person name="Nosek J."/>
            <person name="Gabaldon T."/>
        </authorList>
    </citation>
    <scope>NUCLEOTIDE SEQUENCE [LARGE SCALE GENOMIC DNA]</scope>
    <source>
        <strain evidence="8 9">CBS 12239</strain>
    </source>
</reference>
<dbReference type="GO" id="GO:0005816">
    <property type="term" value="C:spindle pole body"/>
    <property type="evidence" value="ECO:0007669"/>
    <property type="project" value="UniProtKB-ARBA"/>
</dbReference>
<dbReference type="PANTHER" id="PTHR19302:SF33">
    <property type="entry name" value="GAMMA-TUBULIN COMPLEX COMPONENT 5"/>
    <property type="match status" value="1"/>
</dbReference>
<dbReference type="GeneID" id="76152216"/>
<feature type="domain" description="Gamma tubulin complex component protein N-terminal" evidence="7">
    <location>
        <begin position="146"/>
        <end position="420"/>
    </location>
</feature>
<proteinExistence type="inferred from homology"/>
<evidence type="ECO:0000313" key="8">
    <source>
        <dbReference type="EMBL" id="KAI5952145.1"/>
    </source>
</evidence>
<dbReference type="Pfam" id="PF17681">
    <property type="entry name" value="GCP_N_terminal"/>
    <property type="match status" value="1"/>
</dbReference>
<dbReference type="GO" id="GO:0051225">
    <property type="term" value="P:spindle assembly"/>
    <property type="evidence" value="ECO:0007669"/>
    <property type="project" value="TreeGrafter"/>
</dbReference>
<evidence type="ECO:0000256" key="5">
    <source>
        <dbReference type="RuleBase" id="RU363050"/>
    </source>
</evidence>
<keyword evidence="9" id="KW-1185">Reference proteome</keyword>
<accession>A0AAD5FX25</accession>
<dbReference type="GO" id="GO:0000922">
    <property type="term" value="C:spindle pole"/>
    <property type="evidence" value="ECO:0007669"/>
    <property type="project" value="InterPro"/>
</dbReference>
<evidence type="ECO:0000259" key="6">
    <source>
        <dbReference type="Pfam" id="PF04130"/>
    </source>
</evidence>
<evidence type="ECO:0000256" key="4">
    <source>
        <dbReference type="ARBA" id="ARBA00023212"/>
    </source>
</evidence>
<dbReference type="GO" id="GO:0007020">
    <property type="term" value="P:microtubule nucleation"/>
    <property type="evidence" value="ECO:0007669"/>
    <property type="project" value="InterPro"/>
</dbReference>
<organism evidence="8 9">
    <name type="scientific">Candida theae</name>
    <dbReference type="NCBI Taxonomy" id="1198502"/>
    <lineage>
        <taxon>Eukaryota</taxon>
        <taxon>Fungi</taxon>
        <taxon>Dikarya</taxon>
        <taxon>Ascomycota</taxon>
        <taxon>Saccharomycotina</taxon>
        <taxon>Pichiomycetes</taxon>
        <taxon>Debaryomycetaceae</taxon>
        <taxon>Candida/Lodderomyces clade</taxon>
        <taxon>Candida</taxon>
    </lineage>
</organism>
<dbReference type="GO" id="GO:0051321">
    <property type="term" value="P:meiotic cell cycle"/>
    <property type="evidence" value="ECO:0007669"/>
    <property type="project" value="TreeGrafter"/>
</dbReference>
<evidence type="ECO:0000313" key="9">
    <source>
        <dbReference type="Proteomes" id="UP001204833"/>
    </source>
</evidence>
<comment type="similarity">
    <text evidence="1 5">Belongs to the TUBGCP family.</text>
</comment>
<dbReference type="Proteomes" id="UP001204833">
    <property type="component" value="Unassembled WGS sequence"/>
</dbReference>
<dbReference type="InterPro" id="IPR042241">
    <property type="entry name" value="GCP_C_sf"/>
</dbReference>
<comment type="caution">
    <text evidence="8">The sequence shown here is derived from an EMBL/GenBank/DDBJ whole genome shotgun (WGS) entry which is preliminary data.</text>
</comment>
<dbReference type="RefSeq" id="XP_051607349.1">
    <property type="nucleotide sequence ID" value="XM_051753653.1"/>
</dbReference>
<gene>
    <name evidence="8" type="ORF">KGF57_004172</name>
</gene>
<comment type="subcellular location">
    <subcellularLocation>
        <location evidence="5">Cytoplasm</location>
        <location evidence="5">Cytoskeleton</location>
        <location evidence="5">Microtubule organizing center</location>
    </subcellularLocation>
</comment>
<evidence type="ECO:0000259" key="7">
    <source>
        <dbReference type="Pfam" id="PF17681"/>
    </source>
</evidence>
<name>A0AAD5FX25_9ASCO</name>
<protein>
    <recommendedName>
        <fullName evidence="5">Spindle pole body component</fullName>
    </recommendedName>
</protein>
<dbReference type="Gene3D" id="1.20.120.1900">
    <property type="entry name" value="Gamma-tubulin complex, C-terminal domain"/>
    <property type="match status" value="1"/>
</dbReference>
<evidence type="ECO:0000256" key="3">
    <source>
        <dbReference type="ARBA" id="ARBA00022701"/>
    </source>
</evidence>
<dbReference type="GO" id="GO:0000930">
    <property type="term" value="C:gamma-tubulin complex"/>
    <property type="evidence" value="ECO:0007669"/>
    <property type="project" value="TreeGrafter"/>
</dbReference>
<dbReference type="InterPro" id="IPR040457">
    <property type="entry name" value="GCP_C"/>
</dbReference>
<dbReference type="GO" id="GO:0031122">
    <property type="term" value="P:cytoplasmic microtubule organization"/>
    <property type="evidence" value="ECO:0007669"/>
    <property type="project" value="TreeGrafter"/>
</dbReference>
<keyword evidence="3 5" id="KW-0493">Microtubule</keyword>
<dbReference type="Pfam" id="PF04130">
    <property type="entry name" value="GCP_C_terminal"/>
    <property type="match status" value="1"/>
</dbReference>